<feature type="transmembrane region" description="Helical" evidence="6">
    <location>
        <begin position="151"/>
        <end position="173"/>
    </location>
</feature>
<name>A6GE64_9BACT</name>
<reference evidence="7 8" key="1">
    <citation type="submission" date="2007-06" db="EMBL/GenBank/DDBJ databases">
        <authorList>
            <person name="Shimkets L."/>
            <person name="Ferriera S."/>
            <person name="Johnson J."/>
            <person name="Kravitz S."/>
            <person name="Beeson K."/>
            <person name="Sutton G."/>
            <person name="Rogers Y.-H."/>
            <person name="Friedman R."/>
            <person name="Frazier M."/>
            <person name="Venter J.C."/>
        </authorList>
    </citation>
    <scope>NUCLEOTIDE SEQUENCE [LARGE SCALE GENOMIC DNA]</scope>
    <source>
        <strain evidence="7 8">SIR-1</strain>
    </source>
</reference>
<dbReference type="RefSeq" id="WP_006975004.1">
    <property type="nucleotide sequence ID" value="NZ_ABCS01000079.1"/>
</dbReference>
<feature type="transmembrane region" description="Helical" evidence="6">
    <location>
        <begin position="97"/>
        <end position="118"/>
    </location>
</feature>
<sequence>MSEGSQAPPEPKRRELSLGRRVALWLGSLVAAVVLLVLVSRFGMIDLWPRQVVLPRPWLLFAACFVQLPYAAFRAARLRFALDPVVREHSGGAQRRLDWRVLHGSGLVSFPAVILLPFRLGELTRPLLITRANEPGVGFTESLSAIAVERVIDGLVVVGMLFVGLAFADLIGAEPDVMAGIRGSGRIMALTFLLGLGVLLGGAARPDWLEGLIRRTVPGRLGERAAAAAGRVASTISVLFDWRRGAPFLAWSVIYWGLTVFQLWLVLLACGLDLGMAEAAAVVAIVGLSIQVPGGPAQAGSFQVGMAVAMGLMTTAAQVDAASTFAAFMYLLQLFGACVLALPGALMLARARRDGASGPETGSGDRAESA</sequence>
<evidence type="ECO:0000256" key="6">
    <source>
        <dbReference type="SAM" id="Phobius"/>
    </source>
</evidence>
<evidence type="ECO:0000313" key="8">
    <source>
        <dbReference type="Proteomes" id="UP000005801"/>
    </source>
</evidence>
<feature type="transmembrane region" description="Helical" evidence="6">
    <location>
        <begin position="22"/>
        <end position="45"/>
    </location>
</feature>
<dbReference type="EMBL" id="ABCS01000079">
    <property type="protein sequence ID" value="EDM75855.1"/>
    <property type="molecule type" value="Genomic_DNA"/>
</dbReference>
<dbReference type="Proteomes" id="UP000005801">
    <property type="component" value="Unassembled WGS sequence"/>
</dbReference>
<accession>A6GE64</accession>
<dbReference type="Pfam" id="PF03706">
    <property type="entry name" value="LPG_synthase_TM"/>
    <property type="match status" value="1"/>
</dbReference>
<evidence type="ECO:0000256" key="5">
    <source>
        <dbReference type="ARBA" id="ARBA00023136"/>
    </source>
</evidence>
<feature type="transmembrane region" description="Helical" evidence="6">
    <location>
        <begin position="57"/>
        <end position="76"/>
    </location>
</feature>
<evidence type="ECO:0000256" key="2">
    <source>
        <dbReference type="ARBA" id="ARBA00022475"/>
    </source>
</evidence>
<dbReference type="STRING" id="391625.PPSIR1_33601"/>
<dbReference type="PANTHER" id="PTHR39087:SF2">
    <property type="entry name" value="UPF0104 MEMBRANE PROTEIN MJ1595"/>
    <property type="match status" value="1"/>
</dbReference>
<organism evidence="7 8">
    <name type="scientific">Plesiocystis pacifica SIR-1</name>
    <dbReference type="NCBI Taxonomy" id="391625"/>
    <lineage>
        <taxon>Bacteria</taxon>
        <taxon>Pseudomonadati</taxon>
        <taxon>Myxococcota</taxon>
        <taxon>Polyangia</taxon>
        <taxon>Nannocystales</taxon>
        <taxon>Nannocystaceae</taxon>
        <taxon>Plesiocystis</taxon>
    </lineage>
</organism>
<keyword evidence="5 6" id="KW-0472">Membrane</keyword>
<proteinExistence type="predicted"/>
<dbReference type="AlphaFoldDB" id="A6GE64"/>
<comment type="subcellular location">
    <subcellularLocation>
        <location evidence="1">Cell membrane</location>
        <topology evidence="1">Multi-pass membrane protein</topology>
    </subcellularLocation>
</comment>
<keyword evidence="2" id="KW-1003">Cell membrane</keyword>
<feature type="transmembrane region" description="Helical" evidence="6">
    <location>
        <begin position="274"/>
        <end position="292"/>
    </location>
</feature>
<dbReference type="InterPro" id="IPR022791">
    <property type="entry name" value="L-PG_synthase/AglD"/>
</dbReference>
<dbReference type="OrthoDB" id="5516987at2"/>
<keyword evidence="3 6" id="KW-0812">Transmembrane</keyword>
<feature type="transmembrane region" description="Helical" evidence="6">
    <location>
        <begin position="249"/>
        <end position="268"/>
    </location>
</feature>
<feature type="transmembrane region" description="Helical" evidence="6">
    <location>
        <begin position="325"/>
        <end position="349"/>
    </location>
</feature>
<evidence type="ECO:0000256" key="1">
    <source>
        <dbReference type="ARBA" id="ARBA00004651"/>
    </source>
</evidence>
<keyword evidence="8" id="KW-1185">Reference proteome</keyword>
<dbReference type="eggNOG" id="COG0392">
    <property type="taxonomic scope" value="Bacteria"/>
</dbReference>
<comment type="caution">
    <text evidence="7">The sequence shown here is derived from an EMBL/GenBank/DDBJ whole genome shotgun (WGS) entry which is preliminary data.</text>
</comment>
<keyword evidence="4 6" id="KW-1133">Transmembrane helix</keyword>
<evidence type="ECO:0000256" key="4">
    <source>
        <dbReference type="ARBA" id="ARBA00022989"/>
    </source>
</evidence>
<dbReference type="GO" id="GO:0005886">
    <property type="term" value="C:plasma membrane"/>
    <property type="evidence" value="ECO:0007669"/>
    <property type="project" value="UniProtKB-SubCell"/>
</dbReference>
<evidence type="ECO:0000256" key="3">
    <source>
        <dbReference type="ARBA" id="ARBA00022692"/>
    </source>
</evidence>
<feature type="transmembrane region" description="Helical" evidence="6">
    <location>
        <begin position="185"/>
        <end position="204"/>
    </location>
</feature>
<dbReference type="PANTHER" id="PTHR39087">
    <property type="entry name" value="UPF0104 MEMBRANE PROTEIN MJ1595"/>
    <property type="match status" value="1"/>
</dbReference>
<protein>
    <submittedName>
        <fullName evidence="7">Uncharacterized protein</fullName>
    </submittedName>
</protein>
<evidence type="ECO:0000313" key="7">
    <source>
        <dbReference type="EMBL" id="EDM75855.1"/>
    </source>
</evidence>
<gene>
    <name evidence="7" type="ORF">PPSIR1_33601</name>
</gene>